<evidence type="ECO:0000256" key="4">
    <source>
        <dbReference type="ARBA" id="ARBA00022989"/>
    </source>
</evidence>
<dbReference type="GO" id="GO:0001508">
    <property type="term" value="P:action potential"/>
    <property type="evidence" value="ECO:0007669"/>
    <property type="project" value="TreeGrafter"/>
</dbReference>
<dbReference type="Gene3D" id="1.10.287.70">
    <property type="match status" value="1"/>
</dbReference>
<sequence length="88" mass="9798">MWWAIVTSTTVGYGDISPHTLVGKFAAVLLMLIGVGFIGILTSTITSYFAKEDTSNFDKLYAEIKKLETQNEIIQAKLKALENKQEDK</sequence>
<dbReference type="Pfam" id="PF07885">
    <property type="entry name" value="Ion_trans_2"/>
    <property type="match status" value="1"/>
</dbReference>
<keyword evidence="7" id="KW-0407">Ion channel</keyword>
<organism evidence="11 12">
    <name type="scientific">Lactiplantibacillus mudanjiangensis</name>
    <dbReference type="NCBI Taxonomy" id="1296538"/>
    <lineage>
        <taxon>Bacteria</taxon>
        <taxon>Bacillati</taxon>
        <taxon>Bacillota</taxon>
        <taxon>Bacilli</taxon>
        <taxon>Lactobacillales</taxon>
        <taxon>Lactobacillaceae</taxon>
        <taxon>Lactiplantibacillus</taxon>
    </lineage>
</organism>
<evidence type="ECO:0000256" key="6">
    <source>
        <dbReference type="ARBA" id="ARBA00023136"/>
    </source>
</evidence>
<keyword evidence="8" id="KW-0175">Coiled coil</keyword>
<reference evidence="11 12" key="1">
    <citation type="submission" date="2018-11" db="EMBL/GenBank/DDBJ databases">
        <authorList>
            <person name="Wuyts S."/>
        </authorList>
    </citation>
    <scope>NUCLEOTIDE SEQUENCE [LARGE SCALE GENOMIC DNA]</scope>
    <source>
        <strain evidence="11">Lactobacillus mudanjiangensis AMBF249</strain>
    </source>
</reference>
<dbReference type="GO" id="GO:0005249">
    <property type="term" value="F:voltage-gated potassium channel activity"/>
    <property type="evidence" value="ECO:0007669"/>
    <property type="project" value="InterPro"/>
</dbReference>
<evidence type="ECO:0000256" key="2">
    <source>
        <dbReference type="ARBA" id="ARBA00022448"/>
    </source>
</evidence>
<evidence type="ECO:0000259" key="10">
    <source>
        <dbReference type="Pfam" id="PF07885"/>
    </source>
</evidence>
<dbReference type="GO" id="GO:0008076">
    <property type="term" value="C:voltage-gated potassium channel complex"/>
    <property type="evidence" value="ECO:0007669"/>
    <property type="project" value="InterPro"/>
</dbReference>
<evidence type="ECO:0000256" key="8">
    <source>
        <dbReference type="SAM" id="Coils"/>
    </source>
</evidence>
<proteinExistence type="predicted"/>
<evidence type="ECO:0000313" key="11">
    <source>
        <dbReference type="EMBL" id="VDG30171.1"/>
    </source>
</evidence>
<dbReference type="PANTHER" id="PTHR11537:SF254">
    <property type="entry name" value="POTASSIUM VOLTAGE-GATED CHANNEL PROTEIN SHAB"/>
    <property type="match status" value="1"/>
</dbReference>
<dbReference type="InterPro" id="IPR028325">
    <property type="entry name" value="VG_K_chnl"/>
</dbReference>
<dbReference type="AlphaFoldDB" id="A0A660EC78"/>
<keyword evidence="12" id="KW-1185">Reference proteome</keyword>
<feature type="coiled-coil region" evidence="8">
    <location>
        <begin position="50"/>
        <end position="84"/>
    </location>
</feature>
<keyword evidence="4 9" id="KW-1133">Transmembrane helix</keyword>
<dbReference type="InterPro" id="IPR013099">
    <property type="entry name" value="K_chnl_dom"/>
</dbReference>
<evidence type="ECO:0000256" key="7">
    <source>
        <dbReference type="ARBA" id="ARBA00023303"/>
    </source>
</evidence>
<evidence type="ECO:0000313" key="12">
    <source>
        <dbReference type="Proteomes" id="UP000289996"/>
    </source>
</evidence>
<comment type="subcellular location">
    <subcellularLocation>
        <location evidence="1">Membrane</location>
        <topology evidence="1">Multi-pass membrane protein</topology>
    </subcellularLocation>
</comment>
<feature type="domain" description="Potassium channel" evidence="10">
    <location>
        <begin position="1"/>
        <end position="50"/>
    </location>
</feature>
<dbReference type="SUPFAM" id="SSF81324">
    <property type="entry name" value="Voltage-gated potassium channels"/>
    <property type="match status" value="1"/>
</dbReference>
<evidence type="ECO:0000256" key="1">
    <source>
        <dbReference type="ARBA" id="ARBA00004141"/>
    </source>
</evidence>
<keyword evidence="3 9" id="KW-0812">Transmembrane</keyword>
<feature type="transmembrane region" description="Helical" evidence="9">
    <location>
        <begin position="25"/>
        <end position="50"/>
    </location>
</feature>
<dbReference type="Proteomes" id="UP000289996">
    <property type="component" value="Unassembled WGS sequence"/>
</dbReference>
<evidence type="ECO:0000256" key="9">
    <source>
        <dbReference type="SAM" id="Phobius"/>
    </source>
</evidence>
<keyword evidence="2" id="KW-0813">Transport</keyword>
<name>A0A660EC78_9LACO</name>
<protein>
    <submittedName>
        <fullName evidence="11">Ion transporter [Lactobacillus plantarum]</fullName>
    </submittedName>
</protein>
<accession>A0A660EC78</accession>
<gene>
    <name evidence="11" type="ORF">MUDAN_MDHGFNIF_01724</name>
</gene>
<keyword evidence="5" id="KW-0406">Ion transport</keyword>
<dbReference type="EMBL" id="UYIG01000174">
    <property type="protein sequence ID" value="VDG30171.1"/>
    <property type="molecule type" value="Genomic_DNA"/>
</dbReference>
<dbReference type="PANTHER" id="PTHR11537">
    <property type="entry name" value="VOLTAGE-GATED POTASSIUM CHANNEL"/>
    <property type="match status" value="1"/>
</dbReference>
<evidence type="ECO:0000256" key="5">
    <source>
        <dbReference type="ARBA" id="ARBA00023065"/>
    </source>
</evidence>
<keyword evidence="6 9" id="KW-0472">Membrane</keyword>
<evidence type="ECO:0000256" key="3">
    <source>
        <dbReference type="ARBA" id="ARBA00022692"/>
    </source>
</evidence>